<keyword evidence="1" id="KW-1133">Transmembrane helix</keyword>
<proteinExistence type="predicted"/>
<sequence length="108" mass="11560">MVAAAVVHWILDPGFPGRLGAVPFAVGTMLGFAAIVANANLQARAYVRRHVPEASLTWQVFPGQIAFSIVCVLISRLGHLVPGVFFGVAGDMVRNLDARHEQASWHGS</sequence>
<reference evidence="2 3" key="1">
    <citation type="journal article" date="2010" name="Stand. Genomic Sci.">
        <title>Complete genome sequence of Geodermatophilus obscurus type strain (G-20).</title>
        <authorList>
            <person name="Ivanova N."/>
            <person name="Sikorski J."/>
            <person name="Jando M."/>
            <person name="Munk C."/>
            <person name="Lapidus A."/>
            <person name="Glavina Del Rio T."/>
            <person name="Copeland A."/>
            <person name="Tice H."/>
            <person name="Cheng J.-F."/>
            <person name="Lucas S."/>
            <person name="Chen F."/>
            <person name="Nolan M."/>
            <person name="Bruce D."/>
            <person name="Goodwin L."/>
            <person name="Pitluck S."/>
            <person name="Mavromatis K."/>
            <person name="Mikhailova N."/>
            <person name="Pati A."/>
            <person name="Chen A."/>
            <person name="Palaniappan K."/>
            <person name="Land M."/>
            <person name="Hauser L."/>
            <person name="Chang Y.-J."/>
            <person name="Jeffries C.D."/>
            <person name="Meincke L."/>
            <person name="Brettin T."/>
            <person name="Detter J.C."/>
            <person name="Detter J.C."/>
            <person name="Rohde M."/>
            <person name="Goeker M."/>
            <person name="Bristow J."/>
            <person name="Eisen J.A."/>
            <person name="Markowitz V."/>
            <person name="Hugenholtz P."/>
            <person name="Kyrpides N.C."/>
            <person name="Klenk H.-P."/>
        </authorList>
    </citation>
    <scope>NUCLEOTIDE SEQUENCE [LARGE SCALE GENOMIC DNA]</scope>
    <source>
        <strain evidence="3">ATCC 25078 / DSM 43160 / JCM 3152 / KCC A-0152 / KCTC 9177 / NBRC 13315 / NRRL B-3577 / G-20</strain>
    </source>
</reference>
<evidence type="ECO:0000313" key="2">
    <source>
        <dbReference type="EMBL" id="ADB75239.1"/>
    </source>
</evidence>
<dbReference type="KEGG" id="gob:Gobs_2591"/>
<dbReference type="RefSeq" id="WP_012948674.1">
    <property type="nucleotide sequence ID" value="NC_013757.1"/>
</dbReference>
<reference evidence="3" key="2">
    <citation type="submission" date="2010-01" db="EMBL/GenBank/DDBJ databases">
        <title>The complete genome of Geodermatophilus obscurus DSM 43160.</title>
        <authorList>
            <consortium name="US DOE Joint Genome Institute (JGI-PGF)"/>
            <person name="Lucas S."/>
            <person name="Copeland A."/>
            <person name="Lapidus A."/>
            <person name="Glavina del Rio T."/>
            <person name="Dalin E."/>
            <person name="Tice H."/>
            <person name="Bruce D."/>
            <person name="Goodwin L."/>
            <person name="Pitluck S."/>
            <person name="Kyrpides N."/>
            <person name="Mavromatis K."/>
            <person name="Ivanova N."/>
            <person name="Munk A.C."/>
            <person name="Brettin T."/>
            <person name="Detter J.C."/>
            <person name="Han C."/>
            <person name="Larimer F."/>
            <person name="Land M."/>
            <person name="Hauser L."/>
            <person name="Markowitz V."/>
            <person name="Cheng J.-F."/>
            <person name="Hugenholtz P."/>
            <person name="Woyke T."/>
            <person name="Wu D."/>
            <person name="Jando M."/>
            <person name="Schneider S."/>
            <person name="Klenk H.-P."/>
            <person name="Eisen J.A."/>
        </authorList>
    </citation>
    <scope>NUCLEOTIDE SEQUENCE [LARGE SCALE GENOMIC DNA]</scope>
    <source>
        <strain evidence="3">ATCC 25078 / DSM 43160 / JCM 3152 / KCC A-0152 / KCTC 9177 / NBRC 13315 / NRRL B-3577 / G-20</strain>
    </source>
</reference>
<keyword evidence="1" id="KW-0472">Membrane</keyword>
<gene>
    <name evidence="2" type="ordered locus">Gobs_2591</name>
</gene>
<dbReference type="Proteomes" id="UP000001382">
    <property type="component" value="Chromosome"/>
</dbReference>
<protein>
    <submittedName>
        <fullName evidence="2">Uncharacterized protein</fullName>
    </submittedName>
</protein>
<evidence type="ECO:0000313" key="3">
    <source>
        <dbReference type="Proteomes" id="UP000001382"/>
    </source>
</evidence>
<dbReference type="HOGENOM" id="CLU_2193196_0_0_11"/>
<organism evidence="2 3">
    <name type="scientific">Geodermatophilus obscurus (strain ATCC 25078 / DSM 43160 / JCM 3152 / CCUG 61914 / KCC A-0152 / KCTC 9177 / NBRC 13315 / NRRL B-3577 / G-20)</name>
    <dbReference type="NCBI Taxonomy" id="526225"/>
    <lineage>
        <taxon>Bacteria</taxon>
        <taxon>Bacillati</taxon>
        <taxon>Actinomycetota</taxon>
        <taxon>Actinomycetes</taxon>
        <taxon>Geodermatophilales</taxon>
        <taxon>Geodermatophilaceae</taxon>
        <taxon>Geodermatophilus</taxon>
    </lineage>
</organism>
<evidence type="ECO:0000256" key="1">
    <source>
        <dbReference type="SAM" id="Phobius"/>
    </source>
</evidence>
<name>D2S5F9_GEOOG</name>
<keyword evidence="1" id="KW-0812">Transmembrane</keyword>
<keyword evidence="3" id="KW-1185">Reference proteome</keyword>
<feature type="transmembrane region" description="Helical" evidence="1">
    <location>
        <begin position="20"/>
        <end position="41"/>
    </location>
</feature>
<accession>D2S5F9</accession>
<dbReference type="AlphaFoldDB" id="D2S5F9"/>
<dbReference type="EMBL" id="CP001867">
    <property type="protein sequence ID" value="ADB75239.1"/>
    <property type="molecule type" value="Genomic_DNA"/>
</dbReference>